<dbReference type="GO" id="GO:0016747">
    <property type="term" value="F:acyltransferase activity, transferring groups other than amino-acyl groups"/>
    <property type="evidence" value="ECO:0007669"/>
    <property type="project" value="InterPro"/>
</dbReference>
<evidence type="ECO:0000256" key="8">
    <source>
        <dbReference type="SAM" id="MobiDB-lite"/>
    </source>
</evidence>
<dbReference type="InterPro" id="IPR043968">
    <property type="entry name" value="SGNH"/>
</dbReference>
<dbReference type="PANTHER" id="PTHR23028:SF53">
    <property type="entry name" value="ACYL_TRANSF_3 DOMAIN-CONTAINING PROTEIN"/>
    <property type="match status" value="1"/>
</dbReference>
<keyword evidence="7 12" id="KW-0012">Acyltransferase</keyword>
<evidence type="ECO:0000256" key="5">
    <source>
        <dbReference type="ARBA" id="ARBA00022989"/>
    </source>
</evidence>
<feature type="compositionally biased region" description="Low complexity" evidence="8">
    <location>
        <begin position="18"/>
        <end position="34"/>
    </location>
</feature>
<dbReference type="Pfam" id="PF19040">
    <property type="entry name" value="SGNH"/>
    <property type="match status" value="1"/>
</dbReference>
<dbReference type="GO" id="GO:0005886">
    <property type="term" value="C:plasma membrane"/>
    <property type="evidence" value="ECO:0007669"/>
    <property type="project" value="UniProtKB-SubCell"/>
</dbReference>
<evidence type="ECO:0000256" key="6">
    <source>
        <dbReference type="ARBA" id="ARBA00023136"/>
    </source>
</evidence>
<feature type="transmembrane region" description="Helical" evidence="9">
    <location>
        <begin position="204"/>
        <end position="225"/>
    </location>
</feature>
<feature type="transmembrane region" description="Helical" evidence="9">
    <location>
        <begin position="174"/>
        <end position="192"/>
    </location>
</feature>
<evidence type="ECO:0000256" key="2">
    <source>
        <dbReference type="ARBA" id="ARBA00022475"/>
    </source>
</evidence>
<protein>
    <submittedName>
        <fullName evidence="12">Acyltransferase 3</fullName>
    </submittedName>
</protein>
<dbReference type="InterPro" id="IPR036514">
    <property type="entry name" value="SGNH_hydro_sf"/>
</dbReference>
<feature type="transmembrane region" description="Helical" evidence="9">
    <location>
        <begin position="304"/>
        <end position="325"/>
    </location>
</feature>
<gene>
    <name evidence="12" type="ORF">MHPYR_370035</name>
</gene>
<evidence type="ECO:0000259" key="11">
    <source>
        <dbReference type="Pfam" id="PF19040"/>
    </source>
</evidence>
<keyword evidence="2" id="KW-1003">Cell membrane</keyword>
<comment type="subcellular location">
    <subcellularLocation>
        <location evidence="1">Cell membrane</location>
        <topology evidence="1">Multi-pass membrane protein</topology>
    </subcellularLocation>
</comment>
<evidence type="ECO:0000256" key="9">
    <source>
        <dbReference type="SAM" id="Phobius"/>
    </source>
</evidence>
<dbReference type="Pfam" id="PF01757">
    <property type="entry name" value="Acyl_transf_3"/>
    <property type="match status" value="1"/>
</dbReference>
<evidence type="ECO:0000256" key="4">
    <source>
        <dbReference type="ARBA" id="ARBA00022692"/>
    </source>
</evidence>
<feature type="transmembrane region" description="Helical" evidence="9">
    <location>
        <begin position="332"/>
        <end position="354"/>
    </location>
</feature>
<dbReference type="SUPFAM" id="SSF52266">
    <property type="entry name" value="SGNH hydrolase"/>
    <property type="match status" value="1"/>
</dbReference>
<dbReference type="Gene3D" id="3.40.50.1110">
    <property type="entry name" value="SGNH hydrolase"/>
    <property type="match status" value="1"/>
</dbReference>
<keyword evidence="5 9" id="KW-1133">Transmembrane helix</keyword>
<feature type="region of interest" description="Disordered" evidence="8">
    <location>
        <begin position="1"/>
        <end position="34"/>
    </location>
</feature>
<proteinExistence type="predicted"/>
<dbReference type="PANTHER" id="PTHR23028">
    <property type="entry name" value="ACETYLTRANSFERASE"/>
    <property type="match status" value="1"/>
</dbReference>
<keyword evidence="4 9" id="KW-0812">Transmembrane</keyword>
<accession>A0A1Y5PDP3</accession>
<feature type="transmembrane region" description="Helical" evidence="9">
    <location>
        <begin position="60"/>
        <end position="80"/>
    </location>
</feature>
<reference evidence="12" key="1">
    <citation type="submission" date="2016-03" db="EMBL/GenBank/DDBJ databases">
        <authorList>
            <person name="Ploux O."/>
        </authorList>
    </citation>
    <scope>NUCLEOTIDE SEQUENCE</scope>
    <source>
        <strain evidence="12">UC10</strain>
    </source>
</reference>
<feature type="domain" description="Acyltransferase 3" evidence="10">
    <location>
        <begin position="34"/>
        <end position="387"/>
    </location>
</feature>
<dbReference type="EMBL" id="FLQS01000031">
    <property type="protein sequence ID" value="SBS76834.1"/>
    <property type="molecule type" value="Genomic_DNA"/>
</dbReference>
<feature type="transmembrane region" description="Helical" evidence="9">
    <location>
        <begin position="407"/>
        <end position="428"/>
    </location>
</feature>
<evidence type="ECO:0000256" key="3">
    <source>
        <dbReference type="ARBA" id="ARBA00022679"/>
    </source>
</evidence>
<name>A0A1Y5PDP3_9MYCO</name>
<evidence type="ECO:0000256" key="1">
    <source>
        <dbReference type="ARBA" id="ARBA00004651"/>
    </source>
</evidence>
<dbReference type="InterPro" id="IPR002656">
    <property type="entry name" value="Acyl_transf_3_dom"/>
</dbReference>
<feature type="transmembrane region" description="Helical" evidence="9">
    <location>
        <begin position="245"/>
        <end position="270"/>
    </location>
</feature>
<feature type="domain" description="SGNH" evidence="11">
    <location>
        <begin position="462"/>
        <end position="669"/>
    </location>
</feature>
<feature type="transmembrane region" description="Helical" evidence="9">
    <location>
        <begin position="374"/>
        <end position="392"/>
    </location>
</feature>
<dbReference type="GO" id="GO:0009103">
    <property type="term" value="P:lipopolysaccharide biosynthetic process"/>
    <property type="evidence" value="ECO:0007669"/>
    <property type="project" value="TreeGrafter"/>
</dbReference>
<evidence type="ECO:0000313" key="12">
    <source>
        <dbReference type="EMBL" id="SBS76834.1"/>
    </source>
</evidence>
<keyword evidence="6 9" id="KW-0472">Membrane</keyword>
<sequence>MGVTARSFAQSPWVDPVSQPSPRRGPKPRGSGVPALNGIRGVAVALVLVGHSGIPGVSGGFIGVDVFFVLSGFLITSLLLDEIGRTGQLDLGSFWVRRARRLLPALLIMVLAVIAARLLFPPDAVSDLRNDATAAFLWVANWAFVSHETDYFSQGAPPSPLQHTWSLGVEEQYYLIWPVLIAAVAVLLAVIARRRQKTPTIVAVRRAVLVLAVLGTVGSAAEAILMASDASLNRVYFGTDTRAQALLIGAAAAALLVRDWPAIMAGVPLIHSRWVRGLAWGVPVAGVAVLAAITHVATGSATEFHNGLLIVVAVAAVAVIAPVALEQNGPVAWVLSTPPLVALGVISYGVYLWHWPVFLVLNGERTDWSGLPLFAARCAVTLILAVGSWWLIERPVRRWRPVHVPQLRLAAATMATAVAVAIVVVPVGTRIDPSSPDITQAALVSPVETVRVATPAHAGPREHTVSVFGDSIGWTMMRYLPPTPGISFLDRTTIGCGLVRGGPYRYSGQSLEQKPECDAWPERWAQRIAYDKPDVVLMVVGRWETVDRKWNGNWAHIGQPDFDKYLESELHHALDILTSTGALVVVTTEPYNRHGEQANGSLYPEDQPSRVDQWNALLRKVVGDRKNVTVLDLNKKLAPNGSYTNKINGVQVRIDGVHPTPNAVKWMTPWLLDAVR</sequence>
<dbReference type="InterPro" id="IPR050879">
    <property type="entry name" value="Acyltransferase_3"/>
</dbReference>
<feature type="transmembrane region" description="Helical" evidence="9">
    <location>
        <begin position="277"/>
        <end position="298"/>
    </location>
</feature>
<feature type="transmembrane region" description="Helical" evidence="9">
    <location>
        <begin position="33"/>
        <end position="54"/>
    </location>
</feature>
<feature type="transmembrane region" description="Helical" evidence="9">
    <location>
        <begin position="101"/>
        <end position="120"/>
    </location>
</feature>
<dbReference type="AlphaFoldDB" id="A0A1Y5PDP3"/>
<evidence type="ECO:0000259" key="10">
    <source>
        <dbReference type="Pfam" id="PF01757"/>
    </source>
</evidence>
<organism evidence="12">
    <name type="scientific">uncultured Mycobacterium sp</name>
    <dbReference type="NCBI Taxonomy" id="171292"/>
    <lineage>
        <taxon>Bacteria</taxon>
        <taxon>Bacillati</taxon>
        <taxon>Actinomycetota</taxon>
        <taxon>Actinomycetes</taxon>
        <taxon>Mycobacteriales</taxon>
        <taxon>Mycobacteriaceae</taxon>
        <taxon>Mycobacterium</taxon>
        <taxon>environmental samples</taxon>
    </lineage>
</organism>
<keyword evidence="3 12" id="KW-0808">Transferase</keyword>
<evidence type="ECO:0000256" key="7">
    <source>
        <dbReference type="ARBA" id="ARBA00023315"/>
    </source>
</evidence>